<dbReference type="AlphaFoldDB" id="A0A7R8VZH6"/>
<reference evidence="1" key="1">
    <citation type="submission" date="2020-11" db="EMBL/GenBank/DDBJ databases">
        <authorList>
            <person name="Tran Van P."/>
        </authorList>
    </citation>
    <scope>NUCLEOTIDE SEQUENCE</scope>
</reference>
<accession>A0A7R8VZH6</accession>
<gene>
    <name evidence="1" type="ORF">TDIB3V08_LOCUS11676</name>
</gene>
<sequence length="89" mass="10119">MQVTVVHLRNPDKKDSKTLKVTVPNSHFSAFSAEQQDVMTIPNSHFLVFSTEQQDVMTIPNMLLDTRQWYHDTCIDAGEMSLTVSSEYG</sequence>
<dbReference type="EMBL" id="OA575576">
    <property type="protein sequence ID" value="CAD7205525.1"/>
    <property type="molecule type" value="Genomic_DNA"/>
</dbReference>
<protein>
    <submittedName>
        <fullName evidence="1">Uncharacterized protein</fullName>
    </submittedName>
</protein>
<proteinExistence type="predicted"/>
<organism evidence="1">
    <name type="scientific">Timema douglasi</name>
    <name type="common">Walking stick</name>
    <dbReference type="NCBI Taxonomy" id="61478"/>
    <lineage>
        <taxon>Eukaryota</taxon>
        <taxon>Metazoa</taxon>
        <taxon>Ecdysozoa</taxon>
        <taxon>Arthropoda</taxon>
        <taxon>Hexapoda</taxon>
        <taxon>Insecta</taxon>
        <taxon>Pterygota</taxon>
        <taxon>Neoptera</taxon>
        <taxon>Polyneoptera</taxon>
        <taxon>Phasmatodea</taxon>
        <taxon>Timematodea</taxon>
        <taxon>Timematoidea</taxon>
        <taxon>Timematidae</taxon>
        <taxon>Timema</taxon>
    </lineage>
</organism>
<name>A0A7R8VZH6_TIMDO</name>
<evidence type="ECO:0000313" key="1">
    <source>
        <dbReference type="EMBL" id="CAD7205525.1"/>
    </source>
</evidence>